<name>A0A7Y0ZVA9_PSEVE</name>
<dbReference type="Proteomes" id="UP000552560">
    <property type="component" value="Unassembled WGS sequence"/>
</dbReference>
<evidence type="ECO:0008006" key="3">
    <source>
        <dbReference type="Google" id="ProtNLM"/>
    </source>
</evidence>
<sequence>MSHMVSVRTEYLAGPALGWAVESIEGSPSPAAGQLQLAFCAPPVDDAQCERLVAKYAVWVEPGHAVNWVADTKRDPFQRAHGETRAIAVCRAVLTVAIGKTCSVPAELV</sequence>
<comment type="caution">
    <text evidence="1">The sequence shown here is derived from an EMBL/GenBank/DDBJ whole genome shotgun (WGS) entry which is preliminary data.</text>
</comment>
<proteinExistence type="predicted"/>
<evidence type="ECO:0000313" key="1">
    <source>
        <dbReference type="EMBL" id="NMX98611.1"/>
    </source>
</evidence>
<protein>
    <recommendedName>
        <fullName evidence="3">DUF2591 domain-containing protein</fullName>
    </recommendedName>
</protein>
<dbReference type="EMBL" id="JAAQWE010000018">
    <property type="protein sequence ID" value="NMX98611.1"/>
    <property type="molecule type" value="Genomic_DNA"/>
</dbReference>
<accession>A0A7Y0ZVA9</accession>
<dbReference type="AlphaFoldDB" id="A0A7Y0ZVA9"/>
<gene>
    <name evidence="1" type="ORF">HBO43_18615</name>
</gene>
<reference evidence="1 2" key="1">
    <citation type="journal article" date="2020" name="Front. Microbiol.">
        <title>Genetic Organization of the aprX-lipA2 Operon Affects the Proteolytic Potential of Pseudomonas Species in Milk.</title>
        <authorList>
            <person name="Maier C."/>
            <person name="Huptas C."/>
            <person name="von Neubeck M."/>
            <person name="Scherer S."/>
            <person name="Wenning M."/>
            <person name="Lucking G."/>
        </authorList>
    </citation>
    <scope>NUCLEOTIDE SEQUENCE [LARGE SCALE GENOMIC DNA]</scope>
    <source>
        <strain evidence="1 2">WS 4671</strain>
    </source>
</reference>
<evidence type="ECO:0000313" key="2">
    <source>
        <dbReference type="Proteomes" id="UP000552560"/>
    </source>
</evidence>
<organism evidence="1 2">
    <name type="scientific">Pseudomonas veronii</name>
    <dbReference type="NCBI Taxonomy" id="76761"/>
    <lineage>
        <taxon>Bacteria</taxon>
        <taxon>Pseudomonadati</taxon>
        <taxon>Pseudomonadota</taxon>
        <taxon>Gammaproteobacteria</taxon>
        <taxon>Pseudomonadales</taxon>
        <taxon>Pseudomonadaceae</taxon>
        <taxon>Pseudomonas</taxon>
    </lineage>
</organism>